<dbReference type="AlphaFoldDB" id="A0A2D4MWK2"/>
<protein>
    <submittedName>
        <fullName evidence="1">Uncharacterized protein</fullName>
    </submittedName>
</protein>
<proteinExistence type="predicted"/>
<name>A0A2D4MWK2_9SAUR</name>
<reference evidence="1" key="2">
    <citation type="submission" date="2017-11" db="EMBL/GenBank/DDBJ databases">
        <title>Coralsnake Venomics: Analyses of Venom Gland Transcriptomes and Proteomes of Six Brazilian Taxa.</title>
        <authorList>
            <person name="Aird S.D."/>
            <person name="Jorge da Silva N."/>
            <person name="Qiu L."/>
            <person name="Villar-Briones A."/>
            <person name="Aparecida-Saddi V."/>
            <person name="Campos-Telles M.P."/>
            <person name="Grau M."/>
            <person name="Mikheyev A.S."/>
        </authorList>
    </citation>
    <scope>NUCLEOTIDE SEQUENCE</scope>
    <source>
        <tissue evidence="1">Venom_gland</tissue>
    </source>
</reference>
<accession>A0A2D4MWK2</accession>
<evidence type="ECO:0000313" key="1">
    <source>
        <dbReference type="EMBL" id="LAB37093.1"/>
    </source>
</evidence>
<sequence>MLFCSKETQCFIWIQNKSGLISQAYHFYEFCPYPLHTTPPKKTYLAFSTSSIKLRQLSDLCCAVGNVNIPSRIYSWISLDFLQSLLHGLQSKGSRGLVETIPCASKSNLICKSLIWEAAFAILCACVKEFFFCSCLFS</sequence>
<reference evidence="1" key="1">
    <citation type="submission" date="2017-07" db="EMBL/GenBank/DDBJ databases">
        <authorList>
            <person name="Mikheyev A."/>
            <person name="Grau M."/>
        </authorList>
    </citation>
    <scope>NUCLEOTIDE SEQUENCE</scope>
    <source>
        <tissue evidence="1">Venom_gland</tissue>
    </source>
</reference>
<organism evidence="1">
    <name type="scientific">Micrurus spixii</name>
    <name type="common">Amazon coral snake</name>
    <dbReference type="NCBI Taxonomy" id="129469"/>
    <lineage>
        <taxon>Eukaryota</taxon>
        <taxon>Metazoa</taxon>
        <taxon>Chordata</taxon>
        <taxon>Craniata</taxon>
        <taxon>Vertebrata</taxon>
        <taxon>Euteleostomi</taxon>
        <taxon>Lepidosauria</taxon>
        <taxon>Squamata</taxon>
        <taxon>Bifurcata</taxon>
        <taxon>Unidentata</taxon>
        <taxon>Episquamata</taxon>
        <taxon>Toxicofera</taxon>
        <taxon>Serpentes</taxon>
        <taxon>Colubroidea</taxon>
        <taxon>Elapidae</taxon>
        <taxon>Elapinae</taxon>
        <taxon>Micrurus</taxon>
    </lineage>
</organism>
<dbReference type="EMBL" id="IACM01129973">
    <property type="protein sequence ID" value="LAB37093.1"/>
    <property type="molecule type" value="Transcribed_RNA"/>
</dbReference>